<feature type="compositionally biased region" description="Pro residues" evidence="1">
    <location>
        <begin position="79"/>
        <end position="90"/>
    </location>
</feature>
<keyword evidence="3" id="KW-1185">Reference proteome</keyword>
<dbReference type="CDD" id="cd23550">
    <property type="entry name" value="TFP_LU_ECD_Ly6K"/>
    <property type="match status" value="1"/>
</dbReference>
<protein>
    <submittedName>
        <fullName evidence="4">Lymphocyte antigen 6K isoform X2</fullName>
    </submittedName>
</protein>
<dbReference type="CTD" id="54742"/>
<evidence type="ECO:0000256" key="1">
    <source>
        <dbReference type="SAM" id="MobiDB-lite"/>
    </source>
</evidence>
<name>A0A8B8S1Y4_CAMFR</name>
<dbReference type="RefSeq" id="XP_032323644.1">
    <property type="nucleotide sequence ID" value="XM_032467753.1"/>
</dbReference>
<evidence type="ECO:0000259" key="2">
    <source>
        <dbReference type="Pfam" id="PF00087"/>
    </source>
</evidence>
<organism evidence="3 4">
    <name type="scientific">Camelus ferus</name>
    <name type="common">Wild bactrian camel</name>
    <name type="synonym">Camelus bactrianus ferus</name>
    <dbReference type="NCBI Taxonomy" id="419612"/>
    <lineage>
        <taxon>Eukaryota</taxon>
        <taxon>Metazoa</taxon>
        <taxon>Chordata</taxon>
        <taxon>Craniata</taxon>
        <taxon>Vertebrata</taxon>
        <taxon>Euteleostomi</taxon>
        <taxon>Mammalia</taxon>
        <taxon>Eutheria</taxon>
        <taxon>Laurasiatheria</taxon>
        <taxon>Artiodactyla</taxon>
        <taxon>Tylopoda</taxon>
        <taxon>Camelidae</taxon>
        <taxon>Camelus</taxon>
    </lineage>
</organism>
<dbReference type="Proteomes" id="UP000694856">
    <property type="component" value="Chromosome 25"/>
</dbReference>
<sequence length="323" mass="34827">MREQPGFFVSCPAFGVVTLKSSPLPQSCPGFLEPPPEVLSGVPLLPMFCPDLLGLSSPSPTPVPPRPLDSSPTPSVPSHRPPQPRFPPRPSGTSPAAGPFREAPLGNGAAPRPGRTFRKPREACRETPVRPAAERTGPGARPASPRPPAAPRATPAVRALEGQASLEMTVLLALLLVMGMPWVETNITVSGRQRRLRCHVCEIENSFDCQQPMDCDQGVEYCSTAAVRVFPRFFYVSKQCMKYCALSFQGMRTAKSFVLVKPTPFLFISCCRENLCNVEKPVIEENSEDKYREVGGAPGGQGSSARLVTLVALASVLLGLRLP</sequence>
<dbReference type="InterPro" id="IPR045860">
    <property type="entry name" value="Snake_toxin-like_sf"/>
</dbReference>
<dbReference type="SUPFAM" id="SSF57302">
    <property type="entry name" value="Snake toxin-like"/>
    <property type="match status" value="1"/>
</dbReference>
<evidence type="ECO:0000313" key="4">
    <source>
        <dbReference type="RefSeq" id="XP_032323644.1"/>
    </source>
</evidence>
<accession>A0A8B8S1Y4</accession>
<reference evidence="4" key="1">
    <citation type="submission" date="2025-08" db="UniProtKB">
        <authorList>
            <consortium name="RefSeq"/>
        </authorList>
    </citation>
    <scope>IDENTIFICATION</scope>
    <source>
        <tissue evidence="4">Ear skin</tissue>
    </source>
</reference>
<dbReference type="PANTHER" id="PTHR15049:SF1">
    <property type="entry name" value="LYMPHOCYTE ANTIGEN 6K"/>
    <property type="match status" value="1"/>
</dbReference>
<dbReference type="GO" id="GO:0001669">
    <property type="term" value="C:acrosomal vesicle"/>
    <property type="evidence" value="ECO:0007669"/>
    <property type="project" value="TreeGrafter"/>
</dbReference>
<feature type="region of interest" description="Disordered" evidence="1">
    <location>
        <begin position="56"/>
        <end position="156"/>
    </location>
</feature>
<dbReference type="InterPro" id="IPR035076">
    <property type="entry name" value="Toxin/TOLIP"/>
</dbReference>
<dbReference type="Gene3D" id="2.10.60.10">
    <property type="entry name" value="CD59"/>
    <property type="match status" value="1"/>
</dbReference>
<feature type="domain" description="Snake toxin/toxin-like" evidence="2">
    <location>
        <begin position="196"/>
        <end position="277"/>
    </location>
</feature>
<dbReference type="PANTHER" id="PTHR15049">
    <property type="entry name" value="GLYCOSYL-PHOSPHATIDYLINOSITOL-ANCHORED MOLECULE-LIKE PROTEIN-RELATED"/>
    <property type="match status" value="1"/>
</dbReference>
<dbReference type="GeneID" id="102518622"/>
<dbReference type="InterPro" id="IPR052874">
    <property type="entry name" value="Sperm-ZP_regulatory"/>
</dbReference>
<dbReference type="Pfam" id="PF00087">
    <property type="entry name" value="Toxin_TOLIP"/>
    <property type="match status" value="1"/>
</dbReference>
<evidence type="ECO:0000313" key="3">
    <source>
        <dbReference type="Proteomes" id="UP000694856"/>
    </source>
</evidence>
<dbReference type="GO" id="GO:0007339">
    <property type="term" value="P:binding of sperm to zona pellucida"/>
    <property type="evidence" value="ECO:0007669"/>
    <property type="project" value="TreeGrafter"/>
</dbReference>
<feature type="compositionally biased region" description="Basic and acidic residues" evidence="1">
    <location>
        <begin position="119"/>
        <end position="128"/>
    </location>
</feature>
<dbReference type="AlphaFoldDB" id="A0A8B8S1Y4"/>
<gene>
    <name evidence="4" type="primary">LY6K</name>
</gene>
<proteinExistence type="predicted"/>